<dbReference type="GO" id="GO:0046872">
    <property type="term" value="F:metal ion binding"/>
    <property type="evidence" value="ECO:0007669"/>
    <property type="project" value="UniProtKB-KW"/>
</dbReference>
<evidence type="ECO:0000256" key="7">
    <source>
        <dbReference type="RuleBase" id="RU004466"/>
    </source>
</evidence>
<dbReference type="PROSITE" id="PS00723">
    <property type="entry name" value="POLYPRENYL_SYNTHASE_1"/>
    <property type="match status" value="1"/>
</dbReference>
<keyword evidence="5" id="KW-0460">Magnesium</keyword>
<dbReference type="Proteomes" id="UP000186583">
    <property type="component" value="Unassembled WGS sequence"/>
</dbReference>
<dbReference type="EMBL" id="MPGH01000006">
    <property type="protein sequence ID" value="OLN97686.1"/>
    <property type="molecule type" value="Genomic_DNA"/>
</dbReference>
<dbReference type="Gene3D" id="1.10.600.10">
    <property type="entry name" value="Farnesyl Diphosphate Synthase"/>
    <property type="match status" value="1"/>
</dbReference>
<dbReference type="AlphaFoldDB" id="A0A1Q8S8I2"/>
<dbReference type="InterPro" id="IPR000092">
    <property type="entry name" value="Polyprenyl_synt"/>
</dbReference>
<dbReference type="Pfam" id="PF00348">
    <property type="entry name" value="polyprenyl_synt"/>
    <property type="match status" value="1"/>
</dbReference>
<evidence type="ECO:0000313" key="9">
    <source>
        <dbReference type="Proteomes" id="UP000186583"/>
    </source>
</evidence>
<dbReference type="PROSITE" id="PS00444">
    <property type="entry name" value="POLYPRENYL_SYNTHASE_2"/>
    <property type="match status" value="1"/>
</dbReference>
<dbReference type="GO" id="GO:0006744">
    <property type="term" value="P:ubiquinone biosynthetic process"/>
    <property type="evidence" value="ECO:0007669"/>
    <property type="project" value="TreeGrafter"/>
</dbReference>
<dbReference type="GO" id="GO:1990234">
    <property type="term" value="C:transferase complex"/>
    <property type="evidence" value="ECO:0007669"/>
    <property type="project" value="TreeGrafter"/>
</dbReference>
<evidence type="ECO:0000256" key="2">
    <source>
        <dbReference type="ARBA" id="ARBA00006706"/>
    </source>
</evidence>
<evidence type="ECO:0000256" key="1">
    <source>
        <dbReference type="ARBA" id="ARBA00001946"/>
    </source>
</evidence>
<dbReference type="PANTHER" id="PTHR12001:SF69">
    <property type="entry name" value="ALL TRANS-POLYPRENYL-DIPHOSPHATE SYNTHASE PDSS1"/>
    <property type="match status" value="1"/>
</dbReference>
<evidence type="ECO:0000256" key="3">
    <source>
        <dbReference type="ARBA" id="ARBA00022679"/>
    </source>
</evidence>
<dbReference type="InterPro" id="IPR008949">
    <property type="entry name" value="Isoprenoid_synthase_dom_sf"/>
</dbReference>
<name>A0A1Q8S8I2_9PEZI</name>
<protein>
    <submittedName>
        <fullName evidence="8">Putative hexaprenyl pyrophosphate synthase, mitochondrial</fullName>
    </submittedName>
</protein>
<evidence type="ECO:0000256" key="6">
    <source>
        <dbReference type="ARBA" id="ARBA00023229"/>
    </source>
</evidence>
<keyword evidence="3 7" id="KW-0808">Transferase</keyword>
<dbReference type="STRING" id="708187.A0A1Q8S8I2"/>
<dbReference type="GO" id="GO:0043386">
    <property type="term" value="P:mycotoxin biosynthetic process"/>
    <property type="evidence" value="ECO:0007669"/>
    <property type="project" value="UniProtKB-ARBA"/>
</dbReference>
<dbReference type="PANTHER" id="PTHR12001">
    <property type="entry name" value="GERANYLGERANYL PYROPHOSPHATE SYNTHASE"/>
    <property type="match status" value="1"/>
</dbReference>
<keyword evidence="6" id="KW-0414">Isoprene biosynthesis</keyword>
<gene>
    <name evidence="8" type="ORF">CCHL11_09177</name>
</gene>
<comment type="similarity">
    <text evidence="2 7">Belongs to the FPP/GGPP synthase family.</text>
</comment>
<proteinExistence type="inferred from homology"/>
<keyword evidence="9" id="KW-1185">Reference proteome</keyword>
<dbReference type="GO" id="GO:0004659">
    <property type="term" value="F:prenyltransferase activity"/>
    <property type="evidence" value="ECO:0007669"/>
    <property type="project" value="InterPro"/>
</dbReference>
<evidence type="ECO:0000313" key="8">
    <source>
        <dbReference type="EMBL" id="OLN97686.1"/>
    </source>
</evidence>
<dbReference type="InterPro" id="IPR033749">
    <property type="entry name" value="Polyprenyl_synt_CS"/>
</dbReference>
<dbReference type="SUPFAM" id="SSF48576">
    <property type="entry name" value="Terpenoid synthases"/>
    <property type="match status" value="1"/>
</dbReference>
<sequence length="454" mass="48737">MQLRSGAAVLRSTSITSRSLLSSSPARCARCRQISALDLRLPLTSALYHSSSRRSSAWGAAVSVASNIAANAVNRVIPKGDMHIDPLRTVAKEMKFLTGNIRKLLGSGHPSLDRVAKYYTQAEGKHMRPLIVLLMSRATALCPKGPRLQSGQAIGGVDTAMSPPNILVDVNPSSPLTGAASDPAEADSDILPSQRRLAEITELIHTASLLHDDVIDHSVSRRGSPSANLEFGNKMAVLAGDFLLGRASVALARLRNAEVIELLATVIANLVEGEFMQLKNTAQDERKPVWSEETLSYYLQKTYLKTASLISKSCRAAAILGGSDATSVEAAYAYGKNLGLAFQLVDDMLDYTRSEKELGKPAGADLELGLATAPLLFAWKTMPELGALVGRKFEQEGDVARARELVLQSDGIEQTRALAQDYSERAIAAISAFPDSEAKDGLVEMALKALKRTK</sequence>
<dbReference type="GO" id="GO:0046165">
    <property type="term" value="P:alcohol biosynthetic process"/>
    <property type="evidence" value="ECO:0007669"/>
    <property type="project" value="UniProtKB-ARBA"/>
</dbReference>
<organism evidence="8 9">
    <name type="scientific">Colletotrichum chlorophyti</name>
    <dbReference type="NCBI Taxonomy" id="708187"/>
    <lineage>
        <taxon>Eukaryota</taxon>
        <taxon>Fungi</taxon>
        <taxon>Dikarya</taxon>
        <taxon>Ascomycota</taxon>
        <taxon>Pezizomycotina</taxon>
        <taxon>Sordariomycetes</taxon>
        <taxon>Hypocreomycetidae</taxon>
        <taxon>Glomerellales</taxon>
        <taxon>Glomerellaceae</taxon>
        <taxon>Colletotrichum</taxon>
    </lineage>
</organism>
<evidence type="ECO:0000256" key="5">
    <source>
        <dbReference type="ARBA" id="ARBA00022842"/>
    </source>
</evidence>
<evidence type="ECO:0000256" key="4">
    <source>
        <dbReference type="ARBA" id="ARBA00022723"/>
    </source>
</evidence>
<dbReference type="SFLD" id="SFLDS00005">
    <property type="entry name" value="Isoprenoid_Synthase_Type_I"/>
    <property type="match status" value="1"/>
</dbReference>
<accession>A0A1Q8S8I2</accession>
<dbReference type="OrthoDB" id="9927103at2759"/>
<reference evidence="8 9" key="1">
    <citation type="submission" date="2016-11" db="EMBL/GenBank/DDBJ databases">
        <title>Draft Genome Assembly of Colletotrichum chlorophyti a pathogen of herbaceous plants.</title>
        <authorList>
            <person name="Gan P."/>
            <person name="Narusaka M."/>
            <person name="Tsushima A."/>
            <person name="Narusaka Y."/>
            <person name="Takano Y."/>
            <person name="Shirasu K."/>
        </authorList>
    </citation>
    <scope>NUCLEOTIDE SEQUENCE [LARGE SCALE GENOMIC DNA]</scope>
    <source>
        <strain evidence="8 9">NTL11</strain>
    </source>
</reference>
<comment type="caution">
    <text evidence="8">The sequence shown here is derived from an EMBL/GenBank/DDBJ whole genome shotgun (WGS) entry which is preliminary data.</text>
</comment>
<keyword evidence="4" id="KW-0479">Metal-binding</keyword>
<dbReference type="CDD" id="cd00685">
    <property type="entry name" value="Trans_IPPS_HT"/>
    <property type="match status" value="1"/>
</dbReference>
<comment type="cofactor">
    <cofactor evidence="1">
        <name>Mg(2+)</name>
        <dbReference type="ChEBI" id="CHEBI:18420"/>
    </cofactor>
</comment>
<dbReference type="GO" id="GO:0008299">
    <property type="term" value="P:isoprenoid biosynthetic process"/>
    <property type="evidence" value="ECO:0007669"/>
    <property type="project" value="UniProtKB-KW"/>
</dbReference>